<dbReference type="AlphaFoldDB" id="A0A917Z7S4"/>
<reference evidence="2 3" key="1">
    <citation type="journal article" date="2014" name="Int. J. Syst. Evol. Microbiol.">
        <title>Complete genome sequence of Corynebacterium casei LMG S-19264T (=DSM 44701T), isolated from a smear-ripened cheese.</title>
        <authorList>
            <consortium name="US DOE Joint Genome Institute (JGI-PGF)"/>
            <person name="Walter F."/>
            <person name="Albersmeier A."/>
            <person name="Kalinowski J."/>
            <person name="Ruckert C."/>
        </authorList>
    </citation>
    <scope>NUCLEOTIDE SEQUENCE [LARGE SCALE GENOMIC DNA]</scope>
    <source>
        <strain evidence="2 3">CGMCC 1.7286</strain>
    </source>
</reference>
<comment type="caution">
    <text evidence="2">The sequence shown here is derived from an EMBL/GenBank/DDBJ whole genome shotgun (WGS) entry which is preliminary data.</text>
</comment>
<evidence type="ECO:0000256" key="1">
    <source>
        <dbReference type="SAM" id="MobiDB-lite"/>
    </source>
</evidence>
<organism evidence="2 3">
    <name type="scientific">Marinobacterium nitratireducens</name>
    <dbReference type="NCBI Taxonomy" id="518897"/>
    <lineage>
        <taxon>Bacteria</taxon>
        <taxon>Pseudomonadati</taxon>
        <taxon>Pseudomonadota</taxon>
        <taxon>Gammaproteobacteria</taxon>
        <taxon>Oceanospirillales</taxon>
        <taxon>Oceanospirillaceae</taxon>
        <taxon>Marinobacterium</taxon>
    </lineage>
</organism>
<evidence type="ECO:0000313" key="3">
    <source>
        <dbReference type="Proteomes" id="UP000599578"/>
    </source>
</evidence>
<accession>A0A917Z7S4</accession>
<name>A0A917Z7S4_9GAMM</name>
<evidence type="ECO:0000313" key="2">
    <source>
        <dbReference type="EMBL" id="GGO76391.1"/>
    </source>
</evidence>
<keyword evidence="3" id="KW-1185">Reference proteome</keyword>
<dbReference type="EMBL" id="BMLT01000001">
    <property type="protein sequence ID" value="GGO76391.1"/>
    <property type="molecule type" value="Genomic_DNA"/>
</dbReference>
<proteinExistence type="predicted"/>
<sequence length="108" mass="11983">MSEAGVLLKEDSLIDATIIEAPSSTKNRSGERDRNGGPPEMHQTIYGRPWFAMAYNRFWFGEVESCSHISGLSLRPSPLSLMECADRGTIKKSHSRVPSLVRVHPVTV</sequence>
<dbReference type="Proteomes" id="UP000599578">
    <property type="component" value="Unassembled WGS sequence"/>
</dbReference>
<protein>
    <submittedName>
        <fullName evidence="2">Uncharacterized protein</fullName>
    </submittedName>
</protein>
<gene>
    <name evidence="2" type="ORF">GCM10011348_03480</name>
</gene>
<feature type="region of interest" description="Disordered" evidence="1">
    <location>
        <begin position="19"/>
        <end position="42"/>
    </location>
</feature>